<dbReference type="SUPFAM" id="SSF88723">
    <property type="entry name" value="PIN domain-like"/>
    <property type="match status" value="1"/>
</dbReference>
<comment type="caution">
    <text evidence="2">The sequence shown here is derived from an EMBL/GenBank/DDBJ whole genome shotgun (WGS) entry which is preliminary data.</text>
</comment>
<organism evidence="2 3">
    <name type="scientific">Chrysosporum bergii ANA360D</name>
    <dbReference type="NCBI Taxonomy" id="617107"/>
    <lineage>
        <taxon>Bacteria</taxon>
        <taxon>Bacillati</taxon>
        <taxon>Cyanobacteriota</taxon>
        <taxon>Cyanophyceae</taxon>
        <taxon>Nostocales</taxon>
        <taxon>Nodulariaceae</taxon>
        <taxon>Chrysosporum</taxon>
    </lineage>
</organism>
<dbReference type="InterPro" id="IPR029060">
    <property type="entry name" value="PIN-like_dom_sf"/>
</dbReference>
<feature type="domain" description="PIN" evidence="1">
    <location>
        <begin position="3"/>
        <end position="123"/>
    </location>
</feature>
<protein>
    <submittedName>
        <fullName evidence="2">PIN domain-containing protein</fullName>
    </submittedName>
</protein>
<dbReference type="EMBL" id="JANQDH010000114">
    <property type="protein sequence ID" value="MDH6061951.1"/>
    <property type="molecule type" value="Genomic_DNA"/>
</dbReference>
<name>A0AA43GV67_9CYAN</name>
<dbReference type="Gene3D" id="3.40.50.1010">
    <property type="entry name" value="5'-nuclease"/>
    <property type="match status" value="1"/>
</dbReference>
<evidence type="ECO:0000259" key="1">
    <source>
        <dbReference type="Pfam" id="PF01850"/>
    </source>
</evidence>
<proteinExistence type="predicted"/>
<sequence>MKYVIDTHGLIWFLEGNSRLSTTAKAILSQADAQLIIPTTTLAEAVWVVEQGKTSIPDPKDIISVVQADPRVVIYPFDQEVLAMTLKLSAINEMHNRQIAATAIILASKGEDVRLLTCDKNLTDSGLVAVVW</sequence>
<dbReference type="Pfam" id="PF01850">
    <property type="entry name" value="PIN"/>
    <property type="match status" value="1"/>
</dbReference>
<dbReference type="RefSeq" id="WP_280655895.1">
    <property type="nucleotide sequence ID" value="NZ_JANQDH010000114.1"/>
</dbReference>
<evidence type="ECO:0000313" key="2">
    <source>
        <dbReference type="EMBL" id="MDH6061951.1"/>
    </source>
</evidence>
<keyword evidence="3" id="KW-1185">Reference proteome</keyword>
<evidence type="ECO:0000313" key="3">
    <source>
        <dbReference type="Proteomes" id="UP001159387"/>
    </source>
</evidence>
<dbReference type="AlphaFoldDB" id="A0AA43GV67"/>
<gene>
    <name evidence="2" type="ORF">NWP17_16165</name>
</gene>
<reference evidence="2 3" key="1">
    <citation type="journal article" date="2023" name="J. Phycol.">
        <title>Chrysosporum ovalisporum is synonymous with the true-branching cyanobacterium Umezakia natans (Nostocales/Aphanizomenonaceae).</title>
        <authorList>
            <person name="McGregor G.B."/>
            <person name="Sendall B.C."/>
            <person name="Niiyama Y."/>
            <person name="Tuji A."/>
            <person name="Willis A."/>
        </authorList>
    </citation>
    <scope>NUCLEOTIDE SEQUENCE [LARGE SCALE GENOMIC DNA]</scope>
    <source>
        <strain evidence="2 3">ANA360D</strain>
    </source>
</reference>
<dbReference type="InterPro" id="IPR002716">
    <property type="entry name" value="PIN_dom"/>
</dbReference>
<accession>A0AA43GV67</accession>
<dbReference type="Proteomes" id="UP001159387">
    <property type="component" value="Unassembled WGS sequence"/>
</dbReference>